<dbReference type="PANTHER" id="PTHR47354:SF8">
    <property type="entry name" value="1,2-PHENYLACETYL-COA EPOXIDASE, SUBUNIT E"/>
    <property type="match status" value="1"/>
</dbReference>
<comment type="cofactor">
    <cofactor evidence="1">
        <name>FAD</name>
        <dbReference type="ChEBI" id="CHEBI:57692"/>
    </cofactor>
</comment>
<evidence type="ECO:0000256" key="7">
    <source>
        <dbReference type="ARBA" id="ARBA00023004"/>
    </source>
</evidence>
<dbReference type="InterPro" id="IPR001709">
    <property type="entry name" value="Flavoprot_Pyr_Nucl_cyt_Rdtase"/>
</dbReference>
<dbReference type="Gene3D" id="3.40.50.80">
    <property type="entry name" value="Nucleotide-binding domain of ferredoxin-NADP reductase (FNR) module"/>
    <property type="match status" value="1"/>
</dbReference>
<comment type="caution">
    <text evidence="11">The sequence shown here is derived from an EMBL/GenBank/DDBJ whole genome shotgun (WGS) entry which is preliminary data.</text>
</comment>
<dbReference type="SUPFAM" id="SSF54292">
    <property type="entry name" value="2Fe-2S ferredoxin-like"/>
    <property type="match status" value="1"/>
</dbReference>
<evidence type="ECO:0000259" key="9">
    <source>
        <dbReference type="PROSITE" id="PS51085"/>
    </source>
</evidence>
<keyword evidence="3" id="KW-0001">2Fe-2S</keyword>
<protein>
    <submittedName>
        <fullName evidence="11">Flavodoxin reductase</fullName>
    </submittedName>
</protein>
<evidence type="ECO:0000256" key="1">
    <source>
        <dbReference type="ARBA" id="ARBA00001974"/>
    </source>
</evidence>
<keyword evidence="2" id="KW-0285">Flavoprotein</keyword>
<dbReference type="PRINTS" id="PR00406">
    <property type="entry name" value="CYTB5RDTASE"/>
</dbReference>
<dbReference type="InterPro" id="IPR001433">
    <property type="entry name" value="OxRdtase_FAD/NAD-bd"/>
</dbReference>
<dbReference type="GO" id="GO:0016491">
    <property type="term" value="F:oxidoreductase activity"/>
    <property type="evidence" value="ECO:0007669"/>
    <property type="project" value="UniProtKB-KW"/>
</dbReference>
<keyword evidence="6" id="KW-0560">Oxidoreductase</keyword>
<dbReference type="SUPFAM" id="SSF52343">
    <property type="entry name" value="Ferredoxin reductase-like, C-terminal NADP-linked domain"/>
    <property type="match status" value="1"/>
</dbReference>
<dbReference type="OrthoDB" id="9789468at2"/>
<organism evidence="11 12">
    <name type="scientific">Dokdonia donghaensis DSW-1</name>
    <dbReference type="NCBI Taxonomy" id="1300343"/>
    <lineage>
        <taxon>Bacteria</taxon>
        <taxon>Pseudomonadati</taxon>
        <taxon>Bacteroidota</taxon>
        <taxon>Flavobacteriia</taxon>
        <taxon>Flavobacteriales</taxon>
        <taxon>Flavobacteriaceae</taxon>
        <taxon>Dokdonia</taxon>
    </lineage>
</organism>
<name>A0A0A2H2U5_9FLAO</name>
<evidence type="ECO:0000259" key="10">
    <source>
        <dbReference type="PROSITE" id="PS51384"/>
    </source>
</evidence>
<dbReference type="PATRIC" id="fig|1300343.5.peg.676"/>
<feature type="domain" description="2Fe-2S ferredoxin-type" evidence="9">
    <location>
        <begin position="260"/>
        <end position="350"/>
    </location>
</feature>
<dbReference type="Pfam" id="PF00175">
    <property type="entry name" value="NAD_binding_1"/>
    <property type="match status" value="1"/>
</dbReference>
<dbReference type="InterPro" id="IPR012675">
    <property type="entry name" value="Beta-grasp_dom_sf"/>
</dbReference>
<evidence type="ECO:0000256" key="4">
    <source>
        <dbReference type="ARBA" id="ARBA00022723"/>
    </source>
</evidence>
<dbReference type="Pfam" id="PF00111">
    <property type="entry name" value="Fer2"/>
    <property type="match status" value="1"/>
</dbReference>
<evidence type="ECO:0000313" key="11">
    <source>
        <dbReference type="EMBL" id="KGO06960.1"/>
    </source>
</evidence>
<dbReference type="KEGG" id="ddo:I597_0666"/>
<dbReference type="GO" id="GO:0046872">
    <property type="term" value="F:metal ion binding"/>
    <property type="evidence" value="ECO:0007669"/>
    <property type="project" value="UniProtKB-KW"/>
</dbReference>
<dbReference type="RefSeq" id="WP_035326300.1">
    <property type="nucleotide sequence ID" value="NZ_CP015125.1"/>
</dbReference>
<keyword evidence="5" id="KW-0274">FAD</keyword>
<evidence type="ECO:0000313" key="12">
    <source>
        <dbReference type="Proteomes" id="UP000030140"/>
    </source>
</evidence>
<dbReference type="Proteomes" id="UP000030140">
    <property type="component" value="Unassembled WGS sequence"/>
</dbReference>
<evidence type="ECO:0000256" key="8">
    <source>
        <dbReference type="ARBA" id="ARBA00023014"/>
    </source>
</evidence>
<dbReference type="InterPro" id="IPR050415">
    <property type="entry name" value="MRET"/>
</dbReference>
<dbReference type="PROSITE" id="PS00197">
    <property type="entry name" value="2FE2S_FER_1"/>
    <property type="match status" value="1"/>
</dbReference>
<dbReference type="Gene3D" id="2.40.30.10">
    <property type="entry name" value="Translation factors"/>
    <property type="match status" value="1"/>
</dbReference>
<dbReference type="InterPro" id="IPR017927">
    <property type="entry name" value="FAD-bd_FR_type"/>
</dbReference>
<dbReference type="Gene3D" id="3.10.20.30">
    <property type="match status" value="1"/>
</dbReference>
<evidence type="ECO:0000256" key="3">
    <source>
        <dbReference type="ARBA" id="ARBA00022714"/>
    </source>
</evidence>
<dbReference type="AlphaFoldDB" id="A0A0A2H2U5"/>
<keyword evidence="4" id="KW-0479">Metal-binding</keyword>
<evidence type="ECO:0000256" key="6">
    <source>
        <dbReference type="ARBA" id="ARBA00023002"/>
    </source>
</evidence>
<dbReference type="PANTHER" id="PTHR47354">
    <property type="entry name" value="NADH OXIDOREDUCTASE HCR"/>
    <property type="match status" value="1"/>
</dbReference>
<dbReference type="GO" id="GO:0051537">
    <property type="term" value="F:2 iron, 2 sulfur cluster binding"/>
    <property type="evidence" value="ECO:0007669"/>
    <property type="project" value="UniProtKB-KW"/>
</dbReference>
<keyword evidence="12" id="KW-1185">Reference proteome</keyword>
<dbReference type="CDD" id="cd06214">
    <property type="entry name" value="PA_degradation_oxidoreductase_like"/>
    <property type="match status" value="1"/>
</dbReference>
<dbReference type="CDD" id="cd00207">
    <property type="entry name" value="fer2"/>
    <property type="match status" value="1"/>
</dbReference>
<dbReference type="InterPro" id="IPR017938">
    <property type="entry name" value="Riboflavin_synthase-like_b-brl"/>
</dbReference>
<proteinExistence type="predicted"/>
<keyword evidence="7" id="KW-0408">Iron</keyword>
<evidence type="ECO:0000256" key="2">
    <source>
        <dbReference type="ARBA" id="ARBA00022630"/>
    </source>
</evidence>
<dbReference type="GO" id="GO:0050660">
    <property type="term" value="F:flavin adenine dinucleotide binding"/>
    <property type="evidence" value="ECO:0007669"/>
    <property type="project" value="TreeGrafter"/>
</dbReference>
<evidence type="ECO:0000256" key="5">
    <source>
        <dbReference type="ARBA" id="ARBA00022827"/>
    </source>
</evidence>
<reference evidence="11 12" key="1">
    <citation type="submission" date="2014-10" db="EMBL/GenBank/DDBJ databases">
        <title>Draft genome sequence of the proteorhodopsin-containing marine bacterium Dokdonia donghaensis.</title>
        <authorList>
            <person name="Gomez-Consarnau L."/>
            <person name="Gonzalez J.M."/>
            <person name="Riedel T."/>
            <person name="Jaenicke S."/>
            <person name="Wagner-Doebler I."/>
            <person name="Fuhrman J.A."/>
        </authorList>
    </citation>
    <scope>NUCLEOTIDE SEQUENCE [LARGE SCALE GENOMIC DNA]</scope>
    <source>
        <strain evidence="11 12">DSW-1</strain>
    </source>
</reference>
<keyword evidence="8" id="KW-0411">Iron-sulfur</keyword>
<dbReference type="PRINTS" id="PR00371">
    <property type="entry name" value="FPNCR"/>
</dbReference>
<dbReference type="InterPro" id="IPR006058">
    <property type="entry name" value="2Fe2S_fd_BS"/>
</dbReference>
<dbReference type="EMBL" id="JSAQ01000001">
    <property type="protein sequence ID" value="KGO06960.1"/>
    <property type="molecule type" value="Genomic_DNA"/>
</dbReference>
<dbReference type="Pfam" id="PF00970">
    <property type="entry name" value="FAD_binding_6"/>
    <property type="match status" value="1"/>
</dbReference>
<gene>
    <name evidence="11" type="ORF">NV36_08980</name>
</gene>
<dbReference type="InterPro" id="IPR036010">
    <property type="entry name" value="2Fe-2S_ferredoxin-like_sf"/>
</dbReference>
<dbReference type="InterPro" id="IPR039261">
    <property type="entry name" value="FNR_nucleotide-bd"/>
</dbReference>
<dbReference type="InterPro" id="IPR001041">
    <property type="entry name" value="2Fe-2S_ferredoxin-type"/>
</dbReference>
<accession>A0A0A2H2U5</accession>
<dbReference type="SUPFAM" id="SSF63380">
    <property type="entry name" value="Riboflavin synthase domain-like"/>
    <property type="match status" value="1"/>
</dbReference>
<sequence>MSSFHTLHIQTITRITAKSVAITFALPGALKEHFTFAPGQYITLKTTIDGIEVRRAYSICSTPQEGLTVAVKEVENGTFSTYANRELKEGDTLEVQEPEGRFKIDNSAFAKAKNYAAFAAGSGITPILSMIKTTLTQSPDSTFVLVFGNRTPEEAMFIDELQALRSQYTDRFSIESIYSQSRVDGAHFGRIMKSTVNFVVKNKYAENNFDDYFLCGPEAMINEVTKVLKENEVADTAIHFELFTASTETTEIEAPLNGKTAIKVLCDDEEFEFTMDQETNILDASLDENIDAPHSCQGGVCSSCIARVTEGTAVMSQNQILTDAEVAEGLILTCQAHPTSARIVVDYDDI</sequence>
<dbReference type="InterPro" id="IPR008333">
    <property type="entry name" value="Cbr1-like_FAD-bd_dom"/>
</dbReference>
<dbReference type="PROSITE" id="PS51085">
    <property type="entry name" value="2FE2S_FER_2"/>
    <property type="match status" value="1"/>
</dbReference>
<feature type="domain" description="FAD-binding FR-type" evidence="10">
    <location>
        <begin position="2"/>
        <end position="105"/>
    </location>
</feature>
<dbReference type="PROSITE" id="PS51384">
    <property type="entry name" value="FAD_FR"/>
    <property type="match status" value="1"/>
</dbReference>